<protein>
    <submittedName>
        <fullName evidence="3">Uncharacterized protein</fullName>
    </submittedName>
</protein>
<evidence type="ECO:0000313" key="3">
    <source>
        <dbReference type="EMBL" id="ALS61974.1"/>
    </source>
</evidence>
<accession>A0ABN4JLX1</accession>
<proteinExistence type="predicted"/>
<gene>
    <name evidence="2" type="ORF">AT302_13795</name>
    <name evidence="3" type="ORF">AT302_21510</name>
</gene>
<feature type="transmembrane region" description="Helical" evidence="1">
    <location>
        <begin position="52"/>
        <end position="73"/>
    </location>
</feature>
<organism evidence="3 4">
    <name type="scientific">Pandoraea norimbergensis</name>
    <dbReference type="NCBI Taxonomy" id="93219"/>
    <lineage>
        <taxon>Bacteria</taxon>
        <taxon>Pseudomonadati</taxon>
        <taxon>Pseudomonadota</taxon>
        <taxon>Betaproteobacteria</taxon>
        <taxon>Burkholderiales</taxon>
        <taxon>Burkholderiaceae</taxon>
        <taxon>Pandoraea</taxon>
    </lineage>
</organism>
<feature type="transmembrane region" description="Helical" evidence="1">
    <location>
        <begin position="79"/>
        <end position="101"/>
    </location>
</feature>
<keyword evidence="1" id="KW-0812">Transmembrane</keyword>
<sequence>MGRQDFHNQVGQVAGRDIVNMASQKLWDCETPALHQEFKRCKKKLWQMRKDIVLNIPSLWLLAGMAGSVWMLLTGTLFQMVGLVWLVAWMVGAMLAPMLWLTAIRQRKGKMVVYYRTRIEIIDSILQDRS</sequence>
<reference evidence="3" key="2">
    <citation type="submission" date="2016-06" db="EMBL/GenBank/DDBJ databases">
        <title>Complete genome sequence of Pandoraea norimbergensis DSM 11628.</title>
        <authorList>
            <person name="Ee R."/>
            <person name="Lim Y.-L."/>
            <person name="Yong D."/>
            <person name="Yin W.-F."/>
            <person name="Chan K.-G."/>
        </authorList>
    </citation>
    <scope>NUCLEOTIDE SEQUENCE</scope>
    <source>
        <strain evidence="3">DSM 11628</strain>
    </source>
</reference>
<evidence type="ECO:0000313" key="2">
    <source>
        <dbReference type="EMBL" id="ALS60685.1"/>
    </source>
</evidence>
<dbReference type="Proteomes" id="UP000060277">
    <property type="component" value="Chromosome"/>
</dbReference>
<keyword evidence="1" id="KW-0472">Membrane</keyword>
<keyword evidence="1" id="KW-1133">Transmembrane helix</keyword>
<dbReference type="EMBL" id="CP013480">
    <property type="protein sequence ID" value="ALS61974.1"/>
    <property type="molecule type" value="Genomic_DNA"/>
</dbReference>
<name>A0ABN4JLX1_9BURK</name>
<evidence type="ECO:0000313" key="4">
    <source>
        <dbReference type="Proteomes" id="UP000060277"/>
    </source>
</evidence>
<keyword evidence="4" id="KW-1185">Reference proteome</keyword>
<reference evidence="4" key="1">
    <citation type="submission" date="2015-12" db="EMBL/GenBank/DDBJ databases">
        <title>Complete genome sequence of Pandoraea norimbergensis DSM 11628.</title>
        <authorList>
            <person name="Ee R."/>
            <person name="Lim Y.-L."/>
            <person name="Yong D."/>
            <person name="Yin W.-F."/>
            <person name="Chan K.-G."/>
        </authorList>
    </citation>
    <scope>NUCLEOTIDE SEQUENCE [LARGE SCALE GENOMIC DNA]</scope>
    <source>
        <strain evidence="2 4">DSM 11628</strain>
    </source>
</reference>
<evidence type="ECO:0000256" key="1">
    <source>
        <dbReference type="SAM" id="Phobius"/>
    </source>
</evidence>
<dbReference type="EMBL" id="CP013480">
    <property type="protein sequence ID" value="ALS60685.1"/>
    <property type="molecule type" value="Genomic_DNA"/>
</dbReference>